<protein>
    <submittedName>
        <fullName evidence="2">Uncharacterized protein</fullName>
    </submittedName>
</protein>
<name>H6QPI0_PUCGT</name>
<sequence>MSSSPYLAVFVSNISNFSSRPSALIPYTDTWLLNYRRNRLGTCREDYTFAPEIPNSPDQETRIGKLWRSSEGLPPIYRNDRRLHCTRFLVNTERSNGDYSSHNPHGRVGARAARG</sequence>
<feature type="region of interest" description="Disordered" evidence="1">
    <location>
        <begin position="94"/>
        <end position="115"/>
    </location>
</feature>
<dbReference type="KEGG" id="pgr:PGTG_20847"/>
<dbReference type="InParanoid" id="H6QPI0"/>
<evidence type="ECO:0000313" key="2">
    <source>
        <dbReference type="EMBL" id="EHS63865.1"/>
    </source>
</evidence>
<gene>
    <name evidence="2" type="ORF">PGTG_20847</name>
</gene>
<dbReference type="RefSeq" id="XP_003890560.1">
    <property type="nucleotide sequence ID" value="XM_003890511.1"/>
</dbReference>
<dbReference type="HOGENOM" id="CLU_2110174_0_0_1"/>
<evidence type="ECO:0000256" key="1">
    <source>
        <dbReference type="SAM" id="MobiDB-lite"/>
    </source>
</evidence>
<reference evidence="2" key="1">
    <citation type="submission" date="2012-02" db="EMBL/GenBank/DDBJ databases">
        <title>The Genome Sequence of Puccinia graminis f. sp. tritici Strain CRL 75-36-700-3.</title>
        <authorList>
            <consortium name="The Broad Institute Genome Sequencing Platform"/>
            <person name="Birren B."/>
            <person name="Lander E."/>
            <person name="Galagan J."/>
            <person name="Nusbaum C."/>
            <person name="Devon K."/>
            <person name="Cuomo C."/>
            <person name="Jaffe D."/>
            <person name="Butler J."/>
            <person name="Alvarez P."/>
            <person name="Gnerre S."/>
            <person name="Grabherr M."/>
            <person name="Mauceli E."/>
            <person name="Brockman W."/>
            <person name="Young S."/>
            <person name="LaButti K."/>
            <person name="Sykes S."/>
            <person name="DeCaprio D."/>
            <person name="Crawford M."/>
            <person name="Koehrsen M."/>
            <person name="Engels R."/>
            <person name="Montgomery P."/>
            <person name="Pearson M."/>
            <person name="Howarth C."/>
            <person name="Larson L."/>
            <person name="White J."/>
            <person name="Zeng Q."/>
            <person name="Kodira C."/>
            <person name="Yandava C."/>
            <person name="Alvarado L."/>
            <person name="O'Leary S."/>
            <person name="Szabo L."/>
            <person name="Dean R."/>
            <person name="Schein J."/>
        </authorList>
    </citation>
    <scope>NUCLEOTIDE SEQUENCE</scope>
    <source>
        <strain evidence="2">CRL 75-36-700-3</strain>
    </source>
</reference>
<organism evidence="2 3">
    <name type="scientific">Puccinia graminis f. sp. tritici (strain CRL 75-36-700-3 / race SCCL)</name>
    <name type="common">Black stem rust fungus</name>
    <dbReference type="NCBI Taxonomy" id="418459"/>
    <lineage>
        <taxon>Eukaryota</taxon>
        <taxon>Fungi</taxon>
        <taxon>Dikarya</taxon>
        <taxon>Basidiomycota</taxon>
        <taxon>Pucciniomycotina</taxon>
        <taxon>Pucciniomycetes</taxon>
        <taxon>Pucciniales</taxon>
        <taxon>Pucciniaceae</taxon>
        <taxon>Puccinia</taxon>
    </lineage>
</organism>
<keyword evidence="3" id="KW-1185">Reference proteome</keyword>
<feature type="compositionally biased region" description="Polar residues" evidence="1">
    <location>
        <begin position="94"/>
        <end position="103"/>
    </location>
</feature>
<evidence type="ECO:0000313" key="3">
    <source>
        <dbReference type="Proteomes" id="UP000008783"/>
    </source>
</evidence>
<dbReference type="GeneID" id="13543218"/>
<proteinExistence type="predicted"/>
<dbReference type="VEuPathDB" id="FungiDB:PGTG_20847"/>
<dbReference type="AlphaFoldDB" id="H6QPI0"/>
<dbReference type="EMBL" id="DS178265">
    <property type="protein sequence ID" value="EHS63865.1"/>
    <property type="molecule type" value="Genomic_DNA"/>
</dbReference>
<dbReference type="Proteomes" id="UP000008783">
    <property type="component" value="Unassembled WGS sequence"/>
</dbReference>
<accession>H6QPI0</accession>